<comment type="caution">
    <text evidence="3">The sequence shown here is derived from an EMBL/GenBank/DDBJ whole genome shotgun (WGS) entry which is preliminary data.</text>
</comment>
<evidence type="ECO:0000313" key="4">
    <source>
        <dbReference type="Proteomes" id="UP000051835"/>
    </source>
</evidence>
<dbReference type="Pfam" id="PF25164">
    <property type="entry name" value="CoiA_N"/>
    <property type="match status" value="1"/>
</dbReference>
<reference evidence="3 4" key="1">
    <citation type="journal article" date="2015" name="Genome Announc.">
        <title>Expanding the biotechnology potential of lactobacilli through comparative genomics of 213 strains and associated genera.</title>
        <authorList>
            <person name="Sun Z."/>
            <person name="Harris H.M."/>
            <person name="McCann A."/>
            <person name="Guo C."/>
            <person name="Argimon S."/>
            <person name="Zhang W."/>
            <person name="Yang X."/>
            <person name="Jeffery I.B."/>
            <person name="Cooney J.C."/>
            <person name="Kagawa T.F."/>
            <person name="Liu W."/>
            <person name="Song Y."/>
            <person name="Salvetti E."/>
            <person name="Wrobel A."/>
            <person name="Rasinkangas P."/>
            <person name="Parkhill J."/>
            <person name="Rea M.C."/>
            <person name="O'Sullivan O."/>
            <person name="Ritari J."/>
            <person name="Douillard F.P."/>
            <person name="Paul Ross R."/>
            <person name="Yang R."/>
            <person name="Briner A.E."/>
            <person name="Felis G.E."/>
            <person name="de Vos W.M."/>
            <person name="Barrangou R."/>
            <person name="Klaenhammer T.R."/>
            <person name="Caufield P.W."/>
            <person name="Cui Y."/>
            <person name="Zhang H."/>
            <person name="O'Toole P.W."/>
        </authorList>
    </citation>
    <scope>NUCLEOTIDE SEQUENCE [LARGE SCALE GENOMIC DNA]</scope>
    <source>
        <strain evidence="3 4">DSM 15429</strain>
    </source>
</reference>
<evidence type="ECO:0000259" key="2">
    <source>
        <dbReference type="Pfam" id="PF25164"/>
    </source>
</evidence>
<evidence type="ECO:0000259" key="1">
    <source>
        <dbReference type="Pfam" id="PF06054"/>
    </source>
</evidence>
<dbReference type="RefSeq" id="WP_082605084.1">
    <property type="nucleotide sequence ID" value="NZ_AZFC01000002.1"/>
</dbReference>
<dbReference type="Pfam" id="PF06054">
    <property type="entry name" value="CoiA_nuc"/>
    <property type="match status" value="1"/>
</dbReference>
<sequence>MNDDRRMGGRFFVSGRKFWGVFTELREKGELTMLMAEYQHHLIDARNATRQVTYRCPACHEVVCLHRGHQVAPYFAHRPQTACWSGGEGETAEHVTGKRQLALFFRPWGPTSFERVLPTIQQRADVWGARTPRPVALEFQCSPLAVDQVAARTAGYRQLGIPVIWLLGRRYARQRLNWRLIERYARWLPRWGLCLLFWDVADQCLRVKHHLQQDALGQYLGWVSRVPTLRAFLAGQPRTFHPRPLNLARVRHNWSLALLRGAAPLRPIQEQLYGLHHHLIQFPTVLASNQATPPIFGRGVLLWRILVGAWLFAAGPRVTPAQLQRWGWQALQLVGGQATAVQFSARPAVALALHALLTDLERTGYLRRATGGWVVQQQPQWVTDS</sequence>
<dbReference type="InterPro" id="IPR010330">
    <property type="entry name" value="CoiA_nuc"/>
</dbReference>
<evidence type="ECO:0000313" key="3">
    <source>
        <dbReference type="EMBL" id="KRL50367.1"/>
    </source>
</evidence>
<dbReference type="Proteomes" id="UP000051835">
    <property type="component" value="Unassembled WGS sequence"/>
</dbReference>
<feature type="domain" description="Competence protein CoiA-like N-terminal" evidence="2">
    <location>
        <begin position="47"/>
        <end position="83"/>
    </location>
</feature>
<protein>
    <submittedName>
        <fullName evidence="3">Competence protein</fullName>
    </submittedName>
</protein>
<gene>
    <name evidence="3" type="ORF">FD37_GL002032</name>
</gene>
<proteinExistence type="predicted"/>
<dbReference type="PATRIC" id="fig|1423805.4.peg.2083"/>
<dbReference type="InterPro" id="IPR057253">
    <property type="entry name" value="CoiA-like_N"/>
</dbReference>
<feature type="domain" description="Competence protein CoiA nuclease-like" evidence="1">
    <location>
        <begin position="90"/>
        <end position="175"/>
    </location>
</feature>
<name>A0A0R1R0F5_9LACO</name>
<dbReference type="AlphaFoldDB" id="A0A0R1R0F5"/>
<accession>A0A0R1R0F5</accession>
<organism evidence="3 4">
    <name type="scientific">Levilactobacillus spicheri DSM 15429</name>
    <dbReference type="NCBI Taxonomy" id="1423805"/>
    <lineage>
        <taxon>Bacteria</taxon>
        <taxon>Bacillati</taxon>
        <taxon>Bacillota</taxon>
        <taxon>Bacilli</taxon>
        <taxon>Lactobacillales</taxon>
        <taxon>Lactobacillaceae</taxon>
        <taxon>Levilactobacillus</taxon>
    </lineage>
</organism>
<dbReference type="EMBL" id="AZFC01000002">
    <property type="protein sequence ID" value="KRL50367.1"/>
    <property type="molecule type" value="Genomic_DNA"/>
</dbReference>